<evidence type="ECO:0000259" key="11">
    <source>
        <dbReference type="Pfam" id="PF25917"/>
    </source>
</evidence>
<dbReference type="Gene3D" id="1.10.287.470">
    <property type="entry name" value="Helix hairpin bin"/>
    <property type="match status" value="1"/>
</dbReference>
<evidence type="ECO:0000256" key="1">
    <source>
        <dbReference type="ARBA" id="ARBA00004377"/>
    </source>
</evidence>
<reference evidence="13 14" key="1">
    <citation type="journal article" date="2012" name="J. Bacteriol.">
        <title>Complete Genome Sequence of Paenibacillus mucilaginosus 3016, a Bacterium Functional as Microbial Fertilizer.</title>
        <authorList>
            <person name="Ma M."/>
            <person name="Wang Z."/>
            <person name="Li L."/>
            <person name="Jiang X."/>
            <person name="Guan D."/>
            <person name="Cao F."/>
            <person name="Chen H."/>
            <person name="Wang X."/>
            <person name="Shen D."/>
            <person name="Du B."/>
            <person name="Li J."/>
        </authorList>
    </citation>
    <scope>NUCLEOTIDE SEQUENCE [LARGE SCALE GENOMIC DNA]</scope>
    <source>
        <strain evidence="13 14">3016</strain>
    </source>
</reference>
<comment type="subcellular location">
    <subcellularLocation>
        <location evidence="1">Cell inner membrane</location>
        <topology evidence="1">Single-pass membrane protein</topology>
    </subcellularLocation>
</comment>
<name>H6NN81_9BACL</name>
<dbReference type="PANTHER" id="PTHR30386">
    <property type="entry name" value="MEMBRANE FUSION SUBUNIT OF EMRAB-TOLC MULTIDRUG EFFLUX PUMP"/>
    <property type="match status" value="1"/>
</dbReference>
<dbReference type="InterPro" id="IPR010129">
    <property type="entry name" value="T1SS_HlyD"/>
</dbReference>
<feature type="coiled-coil region" evidence="9">
    <location>
        <begin position="220"/>
        <end position="276"/>
    </location>
</feature>
<evidence type="ECO:0000259" key="12">
    <source>
        <dbReference type="Pfam" id="PF26002"/>
    </source>
</evidence>
<proteinExistence type="inferred from homology"/>
<dbReference type="PANTHER" id="PTHR30386:SF27">
    <property type="entry name" value="MEMBRANE FUSION PROTEIN (MFP) FAMILY PROTEIN"/>
    <property type="match status" value="1"/>
</dbReference>
<dbReference type="GO" id="GO:0015031">
    <property type="term" value="P:protein transport"/>
    <property type="evidence" value="ECO:0007669"/>
    <property type="project" value="InterPro"/>
</dbReference>
<dbReference type="InterPro" id="IPR050739">
    <property type="entry name" value="MFP"/>
</dbReference>
<dbReference type="Pfam" id="PF25917">
    <property type="entry name" value="BSH_RND"/>
    <property type="match status" value="1"/>
</dbReference>
<dbReference type="NCBIfam" id="TIGR01843">
    <property type="entry name" value="type_I_hlyD"/>
    <property type="match status" value="1"/>
</dbReference>
<dbReference type="Proteomes" id="UP000007523">
    <property type="component" value="Chromosome"/>
</dbReference>
<dbReference type="SUPFAM" id="SSF111369">
    <property type="entry name" value="HlyD-like secretion proteins"/>
    <property type="match status" value="1"/>
</dbReference>
<keyword evidence="3" id="KW-0813">Transport</keyword>
<keyword evidence="6 10" id="KW-0812">Transmembrane</keyword>
<evidence type="ECO:0000313" key="13">
    <source>
        <dbReference type="EMBL" id="AFC31757.1"/>
    </source>
</evidence>
<dbReference type="Gene3D" id="2.40.50.100">
    <property type="match status" value="1"/>
</dbReference>
<dbReference type="STRING" id="1116391.PM3016_5029"/>
<keyword evidence="9" id="KW-0175">Coiled coil</keyword>
<keyword evidence="8 10" id="KW-0472">Membrane</keyword>
<dbReference type="Gene3D" id="2.40.30.170">
    <property type="match status" value="1"/>
</dbReference>
<dbReference type="GO" id="GO:0005886">
    <property type="term" value="C:plasma membrane"/>
    <property type="evidence" value="ECO:0007669"/>
    <property type="project" value="UniProtKB-SubCell"/>
</dbReference>
<feature type="coiled-coil region" evidence="9">
    <location>
        <begin position="165"/>
        <end position="194"/>
    </location>
</feature>
<feature type="transmembrane region" description="Helical" evidence="10">
    <location>
        <begin position="18"/>
        <end position="39"/>
    </location>
</feature>
<evidence type="ECO:0000256" key="3">
    <source>
        <dbReference type="ARBA" id="ARBA00022448"/>
    </source>
</evidence>
<dbReference type="InterPro" id="IPR058625">
    <property type="entry name" value="MdtA-like_BSH"/>
</dbReference>
<keyword evidence="5" id="KW-0997">Cell inner membrane</keyword>
<keyword evidence="14" id="KW-1185">Reference proteome</keyword>
<comment type="similarity">
    <text evidence="2">Belongs to the membrane fusion protein (MFP) (TC 8.A.1) family.</text>
</comment>
<dbReference type="Pfam" id="PF26002">
    <property type="entry name" value="Beta-barrel_AprE"/>
    <property type="match status" value="1"/>
</dbReference>
<evidence type="ECO:0000256" key="4">
    <source>
        <dbReference type="ARBA" id="ARBA00022475"/>
    </source>
</evidence>
<feature type="domain" description="AprE-like beta-barrel" evidence="12">
    <location>
        <begin position="318"/>
        <end position="407"/>
    </location>
</feature>
<dbReference type="PRINTS" id="PR01490">
    <property type="entry name" value="RTXTOXIND"/>
</dbReference>
<dbReference type="AlphaFoldDB" id="H6NN81"/>
<evidence type="ECO:0000256" key="10">
    <source>
        <dbReference type="SAM" id="Phobius"/>
    </source>
</evidence>
<evidence type="ECO:0000256" key="2">
    <source>
        <dbReference type="ARBA" id="ARBA00009477"/>
    </source>
</evidence>
<keyword evidence="7 10" id="KW-1133">Transmembrane helix</keyword>
<sequence>MPAALELEQTPPAPLGRWIIWIIFTLVLSLIAWACIGTIDEVAVSRGKVVPSGRVKVVQPLEEGVIGAIHVDEGDKVKAGQLLMELDPAMDTADLEGLRKNLAAARLEKEMLAAERDGRAPEEQVLSGLLADSGLAPGFLEELRRLKTAGEAAHRAKEDALKLTIAQREKEISLERTKQEQAEKKYMLEQLTQQEKPSEDKSMLDALNRRNDLLTAQQEVESAITNVRKLTDSLEEAKKNLQALNEERGQTLLASIVEKDKTIHALEAELLKAQTKVGYRKLVSPADGTVLGIAAQTIGGIVTPAQPVITIVPDGTELIVEGTLLNKDIGFVSAGQEVRVKIDTFPFQKYGTLRGEVTEISADAIDDPELGTVYRMKVKLLEQRLNVNGSPVPVTPGMTVSAEVKTGDRKIIEFFLSPILKYAEESLTLR</sequence>
<evidence type="ECO:0000256" key="6">
    <source>
        <dbReference type="ARBA" id="ARBA00022692"/>
    </source>
</evidence>
<protein>
    <submittedName>
        <fullName evidence="13">Membrane-fusion protein</fullName>
    </submittedName>
</protein>
<evidence type="ECO:0000256" key="8">
    <source>
        <dbReference type="ARBA" id="ARBA00023136"/>
    </source>
</evidence>
<feature type="domain" description="Multidrug resistance protein MdtA-like barrel-sandwich hybrid" evidence="11">
    <location>
        <begin position="58"/>
        <end position="311"/>
    </location>
</feature>
<organism evidence="13 14">
    <name type="scientific">Paenibacillus mucilaginosus 3016</name>
    <dbReference type="NCBI Taxonomy" id="1116391"/>
    <lineage>
        <taxon>Bacteria</taxon>
        <taxon>Bacillati</taxon>
        <taxon>Bacillota</taxon>
        <taxon>Bacilli</taxon>
        <taxon>Bacillales</taxon>
        <taxon>Paenibacillaceae</taxon>
        <taxon>Paenibacillus</taxon>
    </lineage>
</organism>
<dbReference type="HOGENOM" id="CLU_023976_0_1_9"/>
<gene>
    <name evidence="13" type="ORF">PM3016_5029</name>
</gene>
<keyword evidence="4" id="KW-1003">Cell membrane</keyword>
<evidence type="ECO:0000256" key="7">
    <source>
        <dbReference type="ARBA" id="ARBA00022989"/>
    </source>
</evidence>
<evidence type="ECO:0000256" key="5">
    <source>
        <dbReference type="ARBA" id="ARBA00022519"/>
    </source>
</evidence>
<evidence type="ECO:0000313" key="14">
    <source>
        <dbReference type="Proteomes" id="UP000007523"/>
    </source>
</evidence>
<accession>H6NN81</accession>
<evidence type="ECO:0000256" key="9">
    <source>
        <dbReference type="SAM" id="Coils"/>
    </source>
</evidence>
<dbReference type="KEGG" id="pmq:PM3016_5029"/>
<dbReference type="InterPro" id="IPR058982">
    <property type="entry name" value="Beta-barrel_AprE"/>
</dbReference>
<dbReference type="EMBL" id="CP003235">
    <property type="protein sequence ID" value="AFC31757.1"/>
    <property type="molecule type" value="Genomic_DNA"/>
</dbReference>